<keyword evidence="2" id="KW-1185">Reference proteome</keyword>
<dbReference type="EMBL" id="JADYXP020000002">
    <property type="protein sequence ID" value="KAL0130305.1"/>
    <property type="molecule type" value="Genomic_DNA"/>
</dbReference>
<comment type="caution">
    <text evidence="1">The sequence shown here is derived from an EMBL/GenBank/DDBJ whole genome shotgun (WGS) entry which is preliminary data.</text>
</comment>
<dbReference type="AlphaFoldDB" id="A0AAW2GSN8"/>
<reference evidence="1 2" key="1">
    <citation type="submission" date="2023-03" db="EMBL/GenBank/DDBJ databases">
        <title>High recombination rates correlate with genetic variation in Cardiocondyla obscurior ants.</title>
        <authorList>
            <person name="Errbii M."/>
        </authorList>
    </citation>
    <scope>NUCLEOTIDE SEQUENCE [LARGE SCALE GENOMIC DNA]</scope>
    <source>
        <strain evidence="1">Alpha-2009</strain>
        <tissue evidence="1">Whole body</tissue>
    </source>
</reference>
<proteinExistence type="predicted"/>
<sequence>MRGFVFEMASTADNPQVVMQASQRKNKSALLSNQVDNLFRNKGELTTECYRAIFLDLGQNKFFMKVEIGASSGEHRCSQPPAVIDLL</sequence>
<gene>
    <name evidence="1" type="ORF">PUN28_002140</name>
</gene>
<evidence type="ECO:0000313" key="1">
    <source>
        <dbReference type="EMBL" id="KAL0130305.1"/>
    </source>
</evidence>
<accession>A0AAW2GSN8</accession>
<dbReference type="Proteomes" id="UP001430953">
    <property type="component" value="Unassembled WGS sequence"/>
</dbReference>
<protein>
    <submittedName>
        <fullName evidence="1">Uncharacterized protein</fullName>
    </submittedName>
</protein>
<organism evidence="1 2">
    <name type="scientific">Cardiocondyla obscurior</name>
    <dbReference type="NCBI Taxonomy" id="286306"/>
    <lineage>
        <taxon>Eukaryota</taxon>
        <taxon>Metazoa</taxon>
        <taxon>Ecdysozoa</taxon>
        <taxon>Arthropoda</taxon>
        <taxon>Hexapoda</taxon>
        <taxon>Insecta</taxon>
        <taxon>Pterygota</taxon>
        <taxon>Neoptera</taxon>
        <taxon>Endopterygota</taxon>
        <taxon>Hymenoptera</taxon>
        <taxon>Apocrita</taxon>
        <taxon>Aculeata</taxon>
        <taxon>Formicoidea</taxon>
        <taxon>Formicidae</taxon>
        <taxon>Myrmicinae</taxon>
        <taxon>Cardiocondyla</taxon>
    </lineage>
</organism>
<evidence type="ECO:0000313" key="2">
    <source>
        <dbReference type="Proteomes" id="UP001430953"/>
    </source>
</evidence>
<name>A0AAW2GSN8_9HYME</name>